<dbReference type="EMBL" id="AP025739">
    <property type="protein sequence ID" value="BDI30461.1"/>
    <property type="molecule type" value="Genomic_DNA"/>
</dbReference>
<dbReference type="SUPFAM" id="SSF51445">
    <property type="entry name" value="(Trans)glycosidases"/>
    <property type="match status" value="1"/>
</dbReference>
<evidence type="ECO:0000256" key="2">
    <source>
        <dbReference type="SAM" id="SignalP"/>
    </source>
</evidence>
<dbReference type="InterPro" id="IPR017853">
    <property type="entry name" value="GH"/>
</dbReference>
<feature type="signal peptide" evidence="2">
    <location>
        <begin position="1"/>
        <end position="38"/>
    </location>
</feature>
<evidence type="ECO:0000256" key="1">
    <source>
        <dbReference type="SAM" id="MobiDB-lite"/>
    </source>
</evidence>
<evidence type="ECO:0000313" key="3">
    <source>
        <dbReference type="EMBL" id="BDI30461.1"/>
    </source>
</evidence>
<feature type="chain" id="PRO_5043411321" evidence="2">
    <location>
        <begin position="39"/>
        <end position="509"/>
    </location>
</feature>
<dbReference type="AlphaFoldDB" id="A0A402CVP4"/>
<gene>
    <name evidence="3" type="ORF">CCAX7_25120</name>
</gene>
<proteinExistence type="predicted"/>
<keyword evidence="2" id="KW-0732">Signal</keyword>
<feature type="compositionally biased region" description="Low complexity" evidence="1">
    <location>
        <begin position="465"/>
        <end position="474"/>
    </location>
</feature>
<dbReference type="Gene3D" id="3.20.20.80">
    <property type="entry name" value="Glycosidases"/>
    <property type="match status" value="1"/>
</dbReference>
<dbReference type="KEGG" id="ccot:CCAX7_25120"/>
<feature type="region of interest" description="Disordered" evidence="1">
    <location>
        <begin position="459"/>
        <end position="488"/>
    </location>
</feature>
<evidence type="ECO:0000313" key="4">
    <source>
        <dbReference type="Proteomes" id="UP000287394"/>
    </source>
</evidence>
<accession>A0A402CVP4</accession>
<protein>
    <submittedName>
        <fullName evidence="3">Uncharacterized protein</fullName>
    </submittedName>
</protein>
<keyword evidence="4" id="KW-1185">Reference proteome</keyword>
<name>A0A402CVP4_9BACT</name>
<sequence length="509" mass="56556">MRTGTRGDFRQVKSRNVKSRIWTRLTAALLLAGSMSFAARGHAQNWPGPTWTEFSGTNQAAQPDELFGGVVGWNRPEPVGWDERAPGQVGHKTLDEIGKSILIWKKAGVTPLVALGYTETWAADKSAREWIDAENIKWTIAPNPDGTFTFCKYTLSGKDWALQSTWKNPGTELSKWPSANPTTWTDYVARTVKFLHAPPYNIQYFQIWNEACDNPTTGFWVGNMDDYMRKIHLPAAAIIHAAGAKVVYGGWPSVRTPAQMTSLFDKYHAWGAIDILDCHYYDPTAMAALRTDADQRGFKKLGVWQTEHGFMPDKTYVANFYPRVLSWSLTHQWNTPNKYKLFYFAEWAPDDPKAYGYGNCLRAGSTLNWHGKELKTLSDLFGKDVLSAYSGISSVPALPQTFNADTSMQGFAAGKKIVVAVHLKPSDYDQYSSLTLKFKIPKSQIISAQRVDLTGNSEALTPTGSAATSVSVSTQDASGSDARAWNEGDQKTPRTFYVVLTCRKAVRGG</sequence>
<dbReference type="Proteomes" id="UP000287394">
    <property type="component" value="Chromosome"/>
</dbReference>
<organism evidence="3 4">
    <name type="scientific">Capsulimonas corticalis</name>
    <dbReference type="NCBI Taxonomy" id="2219043"/>
    <lineage>
        <taxon>Bacteria</taxon>
        <taxon>Bacillati</taxon>
        <taxon>Armatimonadota</taxon>
        <taxon>Armatimonadia</taxon>
        <taxon>Capsulimonadales</taxon>
        <taxon>Capsulimonadaceae</taxon>
        <taxon>Capsulimonas</taxon>
    </lineage>
</organism>
<reference evidence="3 4" key="1">
    <citation type="journal article" date="2019" name="Int. J. Syst. Evol. Microbiol.">
        <title>Capsulimonas corticalis gen. nov., sp. nov., an aerobic capsulated bacterium, of a novel bacterial order, Capsulimonadales ord. nov., of the class Armatimonadia of the phylum Armatimonadetes.</title>
        <authorList>
            <person name="Li J."/>
            <person name="Kudo C."/>
            <person name="Tonouchi A."/>
        </authorList>
    </citation>
    <scope>NUCLEOTIDE SEQUENCE [LARGE SCALE GENOMIC DNA]</scope>
    <source>
        <strain evidence="3 4">AX-7</strain>
    </source>
</reference>